<evidence type="ECO:0000313" key="1">
    <source>
        <dbReference type="EMBL" id="KAJ7367441.1"/>
    </source>
</evidence>
<gene>
    <name evidence="1" type="ORF">OS493_040331</name>
</gene>
<dbReference type="AlphaFoldDB" id="A0A9X0CMY1"/>
<proteinExistence type="predicted"/>
<dbReference type="SUPFAM" id="SSF56219">
    <property type="entry name" value="DNase I-like"/>
    <property type="match status" value="1"/>
</dbReference>
<accession>A0A9X0CMY1</accession>
<dbReference type="GO" id="GO:0000175">
    <property type="term" value="F:3'-5'-RNA exonuclease activity"/>
    <property type="evidence" value="ECO:0007669"/>
    <property type="project" value="TreeGrafter"/>
</dbReference>
<dbReference type="InterPro" id="IPR036691">
    <property type="entry name" value="Endo/exonu/phosph_ase_sf"/>
</dbReference>
<evidence type="ECO:0000313" key="2">
    <source>
        <dbReference type="Proteomes" id="UP001163046"/>
    </source>
</evidence>
<keyword evidence="2" id="KW-1185">Reference proteome</keyword>
<reference evidence="1" key="1">
    <citation type="submission" date="2023-01" db="EMBL/GenBank/DDBJ databases">
        <title>Genome assembly of the deep-sea coral Lophelia pertusa.</title>
        <authorList>
            <person name="Herrera S."/>
            <person name="Cordes E."/>
        </authorList>
    </citation>
    <scope>NUCLEOTIDE SEQUENCE</scope>
    <source>
        <strain evidence="1">USNM1676648</strain>
        <tissue evidence="1">Polyp</tissue>
    </source>
</reference>
<dbReference type="EMBL" id="MU827170">
    <property type="protein sequence ID" value="KAJ7367441.1"/>
    <property type="molecule type" value="Genomic_DNA"/>
</dbReference>
<dbReference type="PANTHER" id="PTHR12121">
    <property type="entry name" value="CARBON CATABOLITE REPRESSOR PROTEIN 4"/>
    <property type="match status" value="1"/>
</dbReference>
<evidence type="ECO:0008006" key="3">
    <source>
        <dbReference type="Google" id="ProtNLM"/>
    </source>
</evidence>
<dbReference type="InterPro" id="IPR050410">
    <property type="entry name" value="CCR4/nocturin_mRNA_transcr"/>
</dbReference>
<dbReference type="Proteomes" id="UP001163046">
    <property type="component" value="Unassembled WGS sequence"/>
</dbReference>
<dbReference type="PANTHER" id="PTHR12121:SF34">
    <property type="entry name" value="PROTEIN ANGEL"/>
    <property type="match status" value="1"/>
</dbReference>
<dbReference type="Gene3D" id="3.60.10.10">
    <property type="entry name" value="Endonuclease/exonuclease/phosphatase"/>
    <property type="match status" value="1"/>
</dbReference>
<organism evidence="1 2">
    <name type="scientific">Desmophyllum pertusum</name>
    <dbReference type="NCBI Taxonomy" id="174260"/>
    <lineage>
        <taxon>Eukaryota</taxon>
        <taxon>Metazoa</taxon>
        <taxon>Cnidaria</taxon>
        <taxon>Anthozoa</taxon>
        <taxon>Hexacorallia</taxon>
        <taxon>Scleractinia</taxon>
        <taxon>Caryophylliina</taxon>
        <taxon>Caryophylliidae</taxon>
        <taxon>Desmophyllum</taxon>
    </lineage>
</organism>
<name>A0A9X0CMY1_9CNID</name>
<dbReference type="OrthoDB" id="10253982at2759"/>
<protein>
    <recommendedName>
        <fullName evidence="3">Endonuclease/exonuclease/phosphatase domain-containing protein</fullName>
    </recommendedName>
</protein>
<sequence length="148" mass="17098">MMLWNSLIHSLKKVQNSQLKRTGFKTDGLAILIDRSINILSVSPIRFNDINRRVALLVHLLLPEEQEVLLMTTHLTYYSNYIHKFLRMSQIKQVNSEIESYQKKNNVQHVPVVLAGDFNGCPKDAVYNYVVEKGLCRHTKLFTIKSLA</sequence>
<comment type="caution">
    <text evidence="1">The sequence shown here is derived from an EMBL/GenBank/DDBJ whole genome shotgun (WGS) entry which is preliminary data.</text>
</comment>